<dbReference type="PROSITE" id="PS00061">
    <property type="entry name" value="ADH_SHORT"/>
    <property type="match status" value="1"/>
</dbReference>
<dbReference type="InterPro" id="IPR050259">
    <property type="entry name" value="SDR"/>
</dbReference>
<protein>
    <submittedName>
        <fullName evidence="2">Dehydrogenases with different specificities (Related to short-chain alcohol dehydrogenases)</fullName>
    </submittedName>
</protein>
<proteinExistence type="inferred from homology"/>
<dbReference type="CDD" id="cd05233">
    <property type="entry name" value="SDR_c"/>
    <property type="match status" value="1"/>
</dbReference>
<dbReference type="Pfam" id="PF13561">
    <property type="entry name" value="adh_short_C2"/>
    <property type="match status" value="1"/>
</dbReference>
<name>A0ABM9EC22_9HYPH</name>
<dbReference type="Proteomes" id="UP001152604">
    <property type="component" value="Unassembled WGS sequence"/>
</dbReference>
<reference evidence="2" key="1">
    <citation type="submission" date="2022-03" db="EMBL/GenBank/DDBJ databases">
        <authorList>
            <person name="Brunel B."/>
        </authorList>
    </citation>
    <scope>NUCLEOTIDE SEQUENCE</scope>
    <source>
        <strain evidence="2">STM4922sample</strain>
    </source>
</reference>
<dbReference type="PRINTS" id="PR00081">
    <property type="entry name" value="GDHRDH"/>
</dbReference>
<comment type="similarity">
    <text evidence="1">Belongs to the short-chain dehydrogenases/reductases (SDR) family.</text>
</comment>
<dbReference type="PANTHER" id="PTHR42879:SF2">
    <property type="entry name" value="3-OXOACYL-[ACYL-CARRIER-PROTEIN] REDUCTASE FABG"/>
    <property type="match status" value="1"/>
</dbReference>
<evidence type="ECO:0000256" key="1">
    <source>
        <dbReference type="ARBA" id="ARBA00006484"/>
    </source>
</evidence>
<accession>A0ABM9EC22</accession>
<dbReference type="PRINTS" id="PR00080">
    <property type="entry name" value="SDRFAMILY"/>
</dbReference>
<dbReference type="PANTHER" id="PTHR42879">
    <property type="entry name" value="3-OXOACYL-(ACYL-CARRIER-PROTEIN) REDUCTASE"/>
    <property type="match status" value="1"/>
</dbReference>
<organism evidence="2 3">
    <name type="scientific">Mesorhizobium ventifaucium</name>
    <dbReference type="NCBI Taxonomy" id="666020"/>
    <lineage>
        <taxon>Bacteria</taxon>
        <taxon>Pseudomonadati</taxon>
        <taxon>Pseudomonadota</taxon>
        <taxon>Alphaproteobacteria</taxon>
        <taxon>Hyphomicrobiales</taxon>
        <taxon>Phyllobacteriaceae</taxon>
        <taxon>Mesorhizobium</taxon>
    </lineage>
</organism>
<evidence type="ECO:0000313" key="2">
    <source>
        <dbReference type="EMBL" id="CAH2406798.1"/>
    </source>
</evidence>
<dbReference type="Gene3D" id="3.40.50.720">
    <property type="entry name" value="NAD(P)-binding Rossmann-like Domain"/>
    <property type="match status" value="1"/>
</dbReference>
<dbReference type="InterPro" id="IPR002347">
    <property type="entry name" value="SDR_fam"/>
</dbReference>
<evidence type="ECO:0000313" key="3">
    <source>
        <dbReference type="Proteomes" id="UP001152604"/>
    </source>
</evidence>
<dbReference type="SUPFAM" id="SSF51735">
    <property type="entry name" value="NAD(P)-binding Rossmann-fold domains"/>
    <property type="match status" value="1"/>
</dbReference>
<gene>
    <name evidence="2" type="ORF">MES4922_550033</name>
</gene>
<dbReference type="InterPro" id="IPR036291">
    <property type="entry name" value="NAD(P)-bd_dom_sf"/>
</dbReference>
<comment type="caution">
    <text evidence="2">The sequence shown here is derived from an EMBL/GenBank/DDBJ whole genome shotgun (WGS) entry which is preliminary data.</text>
</comment>
<sequence length="225" mass="23886">MLVCDVDPEAIQSVQPSTGMFAVAADVSKSEAVAKLFEEVGSRLGGLDILVNNAGTSGPSKPVEAVSDDEWRATLAVNLDGAFYCARSAVPLIKAAGGGSVVNMSSTAGFLPFSLRSPYCTAKYGVIGLTDVMAMELGQHNINVNAICPGAVDTPRLERVQQMASRSRGVPIEQIRQAELKMYSMRRLVSVQEIASMILYLCSPHGRIISGQSIAIDGQTISTEY</sequence>
<dbReference type="InterPro" id="IPR020904">
    <property type="entry name" value="Sc_DH/Rdtase_CS"/>
</dbReference>
<keyword evidence="3" id="KW-1185">Reference proteome</keyword>
<dbReference type="EMBL" id="CAKXZS010000051">
    <property type="protein sequence ID" value="CAH2406798.1"/>
    <property type="molecule type" value="Genomic_DNA"/>
</dbReference>